<organism evidence="2 3">
    <name type="scientific">Trypanosoma brucei equiperdum</name>
    <dbReference type="NCBI Taxonomy" id="630700"/>
    <lineage>
        <taxon>Eukaryota</taxon>
        <taxon>Discoba</taxon>
        <taxon>Euglenozoa</taxon>
        <taxon>Kinetoplastea</taxon>
        <taxon>Metakinetoplastina</taxon>
        <taxon>Trypanosomatida</taxon>
        <taxon>Trypanosomatidae</taxon>
        <taxon>Trypanosoma</taxon>
    </lineage>
</organism>
<dbReference type="InterPro" id="IPR000477">
    <property type="entry name" value="RT_dom"/>
</dbReference>
<name>A0A3L6KWR5_9TRYP</name>
<gene>
    <name evidence="2" type="ORF">DPX39_000018700</name>
</gene>
<dbReference type="SUPFAM" id="SSF56672">
    <property type="entry name" value="DNA/RNA polymerases"/>
    <property type="match status" value="1"/>
</dbReference>
<evidence type="ECO:0000313" key="2">
    <source>
        <dbReference type="EMBL" id="RHW67327.1"/>
    </source>
</evidence>
<accession>A0A3L6KWR5</accession>
<protein>
    <submittedName>
        <fullName evidence="2">Reverse transcriptase (RNA-dependent DNA polymerase)</fullName>
    </submittedName>
</protein>
<dbReference type="PANTHER" id="PTHR19446">
    <property type="entry name" value="REVERSE TRANSCRIPTASES"/>
    <property type="match status" value="1"/>
</dbReference>
<proteinExistence type="predicted"/>
<dbReference type="InterPro" id="IPR043502">
    <property type="entry name" value="DNA/RNA_pol_sf"/>
</dbReference>
<dbReference type="PROSITE" id="PS50878">
    <property type="entry name" value="RT_POL"/>
    <property type="match status" value="1"/>
</dbReference>
<dbReference type="EMBL" id="QSBY01000014">
    <property type="protein sequence ID" value="RHW67327.1"/>
    <property type="molecule type" value="Genomic_DNA"/>
</dbReference>
<dbReference type="Pfam" id="PF00078">
    <property type="entry name" value="RVT_1"/>
    <property type="match status" value="1"/>
</dbReference>
<dbReference type="AlphaFoldDB" id="A0A3L6KWR5"/>
<evidence type="ECO:0000313" key="3">
    <source>
        <dbReference type="Proteomes" id="UP000266743"/>
    </source>
</evidence>
<keyword evidence="2" id="KW-0808">Transferase</keyword>
<evidence type="ECO:0000259" key="1">
    <source>
        <dbReference type="PROSITE" id="PS50878"/>
    </source>
</evidence>
<keyword evidence="2" id="KW-0695">RNA-directed DNA polymerase</keyword>
<dbReference type="Proteomes" id="UP000266743">
    <property type="component" value="Unassembled WGS sequence"/>
</dbReference>
<reference evidence="2 3" key="1">
    <citation type="submission" date="2018-09" db="EMBL/GenBank/DDBJ databases">
        <title>whole genome sequence of T. equiperdum IVM-t1 strain.</title>
        <authorList>
            <person name="Suganuma K."/>
        </authorList>
    </citation>
    <scope>NUCLEOTIDE SEQUENCE [LARGE SCALE GENOMIC DNA]</scope>
    <source>
        <strain evidence="2 3">IVM-t1</strain>
    </source>
</reference>
<dbReference type="GO" id="GO:0003964">
    <property type="term" value="F:RNA-directed DNA polymerase activity"/>
    <property type="evidence" value="ECO:0007669"/>
    <property type="project" value="UniProtKB-KW"/>
</dbReference>
<feature type="domain" description="Reverse transcriptase" evidence="1">
    <location>
        <begin position="1"/>
        <end position="213"/>
    </location>
</feature>
<comment type="caution">
    <text evidence="2">The sequence shown here is derived from an EMBL/GenBank/DDBJ whole genome shotgun (WGS) entry which is preliminary data.</text>
</comment>
<sequence length="213" mass="24512">MERIIAARLRDTVESQLTPQQSGFHPGCSTLEQLLHIRAALFRPTHQYRTGAVFVDYSKAFDTVDHDKIAREMHRMKVLPHIVKWCVSFLSNRTGRVRFKEKLSRSRTFERGVPQGTVRGPIMFIIVMNSLSQRLAEVPLLQHGFFADDPDATFEAHREGCHQPHATMRPQRGVTVVKRVLHVCQRSENKVHTLRVSRAPPPYITTGRRKNRS</sequence>
<keyword evidence="2" id="KW-0548">Nucleotidyltransferase</keyword>